<evidence type="ECO:0000313" key="7">
    <source>
        <dbReference type="Proteomes" id="UP000254266"/>
    </source>
</evidence>
<evidence type="ECO:0000256" key="4">
    <source>
        <dbReference type="PROSITE-ProRule" id="PRU00354"/>
    </source>
</evidence>
<sequence>MLSGELIYQTSDEYGSIEVIEYMQQIRAMHFGNKTQQSANLLCNPFFLVHKYAQAMTLPLCWIKPKRVLVLGLGAGSIVKYLYNYHPNIIIDAVELRPKVTEVAIKYFSLPETDEHFTIFNDSADNWLKLSNENEYDLIIVDVFLTSNTDIDITVDVSSSFNNIHDLLSGTGVAVFNHLGNDVYSYPGFNRLSNIFNENAFYLDIESTNSIIITSRTSIPHEIKQSEFDRLSLISTLPYHEYFHSLKSIIT</sequence>
<dbReference type="InterPro" id="IPR029063">
    <property type="entry name" value="SAM-dependent_MTases_sf"/>
</dbReference>
<dbReference type="Pfam" id="PF01564">
    <property type="entry name" value="Spermine_synth"/>
    <property type="match status" value="1"/>
</dbReference>
<accession>A0A370DFT3</accession>
<evidence type="ECO:0000256" key="1">
    <source>
        <dbReference type="ARBA" id="ARBA00007867"/>
    </source>
</evidence>
<evidence type="ECO:0000313" key="6">
    <source>
        <dbReference type="EMBL" id="RDH83785.1"/>
    </source>
</evidence>
<protein>
    <recommendedName>
        <fullName evidence="5">PABS domain-containing protein</fullName>
    </recommendedName>
</protein>
<evidence type="ECO:0000259" key="5">
    <source>
        <dbReference type="PROSITE" id="PS51006"/>
    </source>
</evidence>
<dbReference type="PANTHER" id="PTHR43317">
    <property type="entry name" value="THERMOSPERMINE SYNTHASE ACAULIS5"/>
    <property type="match status" value="1"/>
</dbReference>
<evidence type="ECO:0000256" key="2">
    <source>
        <dbReference type="ARBA" id="ARBA00022679"/>
    </source>
</evidence>
<dbReference type="EMBL" id="QFXC01000008">
    <property type="protein sequence ID" value="RDH83785.1"/>
    <property type="molecule type" value="Genomic_DNA"/>
</dbReference>
<reference evidence="6 7" key="1">
    <citation type="journal article" date="2018" name="ISME J.">
        <title>Endosymbiont genomes yield clues of tubeworm success.</title>
        <authorList>
            <person name="Li Y."/>
            <person name="Liles M.R."/>
            <person name="Halanych K.M."/>
        </authorList>
    </citation>
    <scope>NUCLEOTIDE SEQUENCE [LARGE SCALE GENOMIC DNA]</scope>
    <source>
        <strain evidence="6">A1464</strain>
    </source>
</reference>
<dbReference type="Proteomes" id="UP000254266">
    <property type="component" value="Unassembled WGS sequence"/>
</dbReference>
<comment type="similarity">
    <text evidence="1">Belongs to the spermidine/spermine synthase family.</text>
</comment>
<dbReference type="AlphaFoldDB" id="A0A370DFT3"/>
<dbReference type="InterPro" id="IPR030374">
    <property type="entry name" value="PABS"/>
</dbReference>
<dbReference type="SUPFAM" id="SSF53335">
    <property type="entry name" value="S-adenosyl-L-methionine-dependent methyltransferases"/>
    <property type="match status" value="1"/>
</dbReference>
<keyword evidence="3 4" id="KW-0620">Polyamine biosynthesis</keyword>
<gene>
    <name evidence="6" type="ORF">DIZ80_06505</name>
</gene>
<organism evidence="6 7">
    <name type="scientific">endosymbiont of Galathealinum brachiosum</name>
    <dbReference type="NCBI Taxonomy" id="2200906"/>
    <lineage>
        <taxon>Bacteria</taxon>
        <taxon>Pseudomonadati</taxon>
        <taxon>Pseudomonadota</taxon>
        <taxon>Gammaproteobacteria</taxon>
        <taxon>sulfur-oxidizing symbionts</taxon>
    </lineage>
</organism>
<comment type="caution">
    <text evidence="6">The sequence shown here is derived from an EMBL/GenBank/DDBJ whole genome shotgun (WGS) entry which is preliminary data.</text>
</comment>
<name>A0A370DFT3_9GAMM</name>
<dbReference type="PANTHER" id="PTHR43317:SF1">
    <property type="entry name" value="THERMOSPERMINE SYNTHASE ACAULIS5"/>
    <property type="match status" value="1"/>
</dbReference>
<feature type="domain" description="PABS" evidence="5">
    <location>
        <begin position="1"/>
        <end position="220"/>
    </location>
</feature>
<dbReference type="Gene3D" id="3.40.50.150">
    <property type="entry name" value="Vaccinia Virus protein VP39"/>
    <property type="match status" value="1"/>
</dbReference>
<dbReference type="GO" id="GO:0006596">
    <property type="term" value="P:polyamine biosynthetic process"/>
    <property type="evidence" value="ECO:0007669"/>
    <property type="project" value="UniProtKB-UniRule"/>
</dbReference>
<dbReference type="PROSITE" id="PS51006">
    <property type="entry name" value="PABS_2"/>
    <property type="match status" value="1"/>
</dbReference>
<keyword evidence="2 4" id="KW-0808">Transferase</keyword>
<keyword evidence="7" id="KW-1185">Reference proteome</keyword>
<evidence type="ECO:0000256" key="3">
    <source>
        <dbReference type="ARBA" id="ARBA00023115"/>
    </source>
</evidence>
<proteinExistence type="inferred from homology"/>
<feature type="active site" description="Proton acceptor" evidence="4">
    <location>
        <position position="142"/>
    </location>
</feature>
<dbReference type="GO" id="GO:0016740">
    <property type="term" value="F:transferase activity"/>
    <property type="evidence" value="ECO:0007669"/>
    <property type="project" value="UniProtKB-UniRule"/>
</dbReference>